<dbReference type="CDD" id="cd16279">
    <property type="entry name" value="metallo-hydrolase-like_MBL-fold"/>
    <property type="match status" value="1"/>
</dbReference>
<dbReference type="RefSeq" id="WP_255903131.1">
    <property type="nucleotide sequence ID" value="NZ_JAFMZO010000003.1"/>
</dbReference>
<dbReference type="InterPro" id="IPR036866">
    <property type="entry name" value="RibonucZ/Hydroxyglut_hydro"/>
</dbReference>
<dbReference type="Pfam" id="PF12706">
    <property type="entry name" value="Lactamase_B_2"/>
    <property type="match status" value="1"/>
</dbReference>
<evidence type="ECO:0000313" key="2">
    <source>
        <dbReference type="EMBL" id="MFD2162678.1"/>
    </source>
</evidence>
<comment type="caution">
    <text evidence="2">The sequence shown here is derived from an EMBL/GenBank/DDBJ whole genome shotgun (WGS) entry which is preliminary data.</text>
</comment>
<gene>
    <name evidence="2" type="ORF">ACFSJU_09770</name>
</gene>
<sequence>MKVTFLGTGTSQGIPVIACDCKVCTSTSPFDTRLRVSVLIEVDGKTFVIDTGPDFRYQMLRARVKQLDGIFITHEHKDHVAGLDDVRAFNYRQKKAMNVYAHKRVHETLEREFHYAFADFKYPGVPLINLNEISSAPFEVEGVSIIPIEVMHYLLPVYGFRINDFTYITDAKTIGEQEREKIKGSKVLVINALQKEKHISHFTLEEAISFAQEMEIETTYLTHISHNMGRHEDVSEELPPGIKFAFDGLVIEP</sequence>
<dbReference type="InterPro" id="IPR001279">
    <property type="entry name" value="Metallo-B-lactamas"/>
</dbReference>
<reference evidence="3" key="1">
    <citation type="journal article" date="2019" name="Int. J. Syst. Evol. Microbiol.">
        <title>The Global Catalogue of Microorganisms (GCM) 10K type strain sequencing project: providing services to taxonomists for standard genome sequencing and annotation.</title>
        <authorList>
            <consortium name="The Broad Institute Genomics Platform"/>
            <consortium name="The Broad Institute Genome Sequencing Center for Infectious Disease"/>
            <person name="Wu L."/>
            <person name="Ma J."/>
        </authorList>
    </citation>
    <scope>NUCLEOTIDE SEQUENCE [LARGE SCALE GENOMIC DNA]</scope>
    <source>
        <strain evidence="3">KCTC 42217</strain>
    </source>
</reference>
<name>A0ABW4ZKQ8_9SPHI</name>
<evidence type="ECO:0000313" key="3">
    <source>
        <dbReference type="Proteomes" id="UP001597387"/>
    </source>
</evidence>
<accession>A0ABW4ZKQ8</accession>
<dbReference type="PANTHER" id="PTHR42663">
    <property type="entry name" value="HYDROLASE C777.06C-RELATED-RELATED"/>
    <property type="match status" value="1"/>
</dbReference>
<dbReference type="Proteomes" id="UP001597387">
    <property type="component" value="Unassembled WGS sequence"/>
</dbReference>
<evidence type="ECO:0000259" key="1">
    <source>
        <dbReference type="SMART" id="SM00849"/>
    </source>
</evidence>
<dbReference type="Gene3D" id="3.60.15.10">
    <property type="entry name" value="Ribonuclease Z/Hydroxyacylglutathione hydrolase-like"/>
    <property type="match status" value="1"/>
</dbReference>
<proteinExistence type="predicted"/>
<organism evidence="2 3">
    <name type="scientific">Paradesertivirga mongoliensis</name>
    <dbReference type="NCBI Taxonomy" id="2100740"/>
    <lineage>
        <taxon>Bacteria</taxon>
        <taxon>Pseudomonadati</taxon>
        <taxon>Bacteroidota</taxon>
        <taxon>Sphingobacteriia</taxon>
        <taxon>Sphingobacteriales</taxon>
        <taxon>Sphingobacteriaceae</taxon>
        <taxon>Paradesertivirga</taxon>
    </lineage>
</organism>
<dbReference type="SMART" id="SM00849">
    <property type="entry name" value="Lactamase_B"/>
    <property type="match status" value="1"/>
</dbReference>
<keyword evidence="3" id="KW-1185">Reference proteome</keyword>
<dbReference type="EMBL" id="JBHUHZ010000001">
    <property type="protein sequence ID" value="MFD2162678.1"/>
    <property type="molecule type" value="Genomic_DNA"/>
</dbReference>
<dbReference type="PANTHER" id="PTHR42663:SF6">
    <property type="entry name" value="HYDROLASE C777.06C-RELATED"/>
    <property type="match status" value="1"/>
</dbReference>
<protein>
    <submittedName>
        <fullName evidence="2">MBL fold metallo-hydrolase</fullName>
    </submittedName>
</protein>
<feature type="domain" description="Metallo-beta-lactamase" evidence="1">
    <location>
        <begin position="34"/>
        <end position="212"/>
    </location>
</feature>
<dbReference type="SUPFAM" id="SSF56281">
    <property type="entry name" value="Metallo-hydrolase/oxidoreductase"/>
    <property type="match status" value="1"/>
</dbReference>